<dbReference type="Gene3D" id="3.40.30.10">
    <property type="entry name" value="Glutaredoxin"/>
    <property type="match status" value="1"/>
</dbReference>
<sequence>LIVVENSFSVFKSYLVCKLLYTYLLAIKLPLLLHLQLCCCILSMKILHQNFVEMFKKFNAEKSSLTKDDELIKNSEKANGQDAWLQNLRILKSNLLNQTCQVKFESWKDKVLLLYFTASWCQACKAFNERLKVPFEYVFYDEAKPNTLEIIVVPIDCKGKFKMEQKHKKWAWIEAEPEILKKILAIHKISFVPALLLVRKFDDKYGRNVRVDVQNAQPGNAQHVVNQWQMQLSTLAKKEISSDYGDADFPFF</sequence>
<dbReference type="Pfam" id="PF13905">
    <property type="entry name" value="Thioredoxin_8"/>
    <property type="match status" value="1"/>
</dbReference>
<name>A0A0V0RX59_9BILA</name>
<organism evidence="2 3">
    <name type="scientific">Trichinella nelsoni</name>
    <dbReference type="NCBI Taxonomy" id="6336"/>
    <lineage>
        <taxon>Eukaryota</taxon>
        <taxon>Metazoa</taxon>
        <taxon>Ecdysozoa</taxon>
        <taxon>Nematoda</taxon>
        <taxon>Enoplea</taxon>
        <taxon>Dorylaimia</taxon>
        <taxon>Trichinellida</taxon>
        <taxon>Trichinellidae</taxon>
        <taxon>Trichinella</taxon>
    </lineage>
</organism>
<evidence type="ECO:0000259" key="1">
    <source>
        <dbReference type="Pfam" id="PF13905"/>
    </source>
</evidence>
<feature type="non-terminal residue" evidence="2">
    <location>
        <position position="1"/>
    </location>
</feature>
<comment type="caution">
    <text evidence="2">The sequence shown here is derived from an EMBL/GenBank/DDBJ whole genome shotgun (WGS) entry which is preliminary data.</text>
</comment>
<keyword evidence="3" id="KW-1185">Reference proteome</keyword>
<reference evidence="2 3" key="1">
    <citation type="submission" date="2015-01" db="EMBL/GenBank/DDBJ databases">
        <title>Evolution of Trichinella species and genotypes.</title>
        <authorList>
            <person name="Korhonen P.K."/>
            <person name="Edoardo P."/>
            <person name="Giuseppe L.R."/>
            <person name="Gasser R.B."/>
        </authorList>
    </citation>
    <scope>NUCLEOTIDE SEQUENCE [LARGE SCALE GENOMIC DNA]</scope>
    <source>
        <strain evidence="2">ISS37</strain>
    </source>
</reference>
<dbReference type="STRING" id="6336.A0A0V0RX59"/>
<protein>
    <recommendedName>
        <fullName evidence="1">Thioredoxin-like fold domain-containing protein</fullName>
    </recommendedName>
</protein>
<dbReference type="SUPFAM" id="SSF52833">
    <property type="entry name" value="Thioredoxin-like"/>
    <property type="match status" value="1"/>
</dbReference>
<evidence type="ECO:0000313" key="3">
    <source>
        <dbReference type="Proteomes" id="UP000054630"/>
    </source>
</evidence>
<feature type="domain" description="Thioredoxin-like fold" evidence="1">
    <location>
        <begin position="109"/>
        <end position="199"/>
    </location>
</feature>
<proteinExistence type="predicted"/>
<accession>A0A0V0RX59</accession>
<dbReference type="InterPro" id="IPR012336">
    <property type="entry name" value="Thioredoxin-like_fold"/>
</dbReference>
<gene>
    <name evidence="2" type="ORF">T07_4176</name>
</gene>
<dbReference type="EMBL" id="JYDL01000067">
    <property type="protein sequence ID" value="KRX18826.1"/>
    <property type="molecule type" value="Genomic_DNA"/>
</dbReference>
<dbReference type="Proteomes" id="UP000054630">
    <property type="component" value="Unassembled WGS sequence"/>
</dbReference>
<dbReference type="InterPro" id="IPR036249">
    <property type="entry name" value="Thioredoxin-like_sf"/>
</dbReference>
<dbReference type="OrthoDB" id="189920at2759"/>
<evidence type="ECO:0000313" key="2">
    <source>
        <dbReference type="EMBL" id="KRX18826.1"/>
    </source>
</evidence>
<dbReference type="AlphaFoldDB" id="A0A0V0RX59"/>